<protein>
    <submittedName>
        <fullName evidence="2">HET-domain-containing protein</fullName>
    </submittedName>
</protein>
<evidence type="ECO:0000313" key="2">
    <source>
        <dbReference type="EMBL" id="KAF2823216.1"/>
    </source>
</evidence>
<dbReference type="OrthoDB" id="674604at2759"/>
<evidence type="ECO:0000259" key="1">
    <source>
        <dbReference type="Pfam" id="PF06985"/>
    </source>
</evidence>
<reference evidence="2" key="1">
    <citation type="journal article" date="2020" name="Stud. Mycol.">
        <title>101 Dothideomycetes genomes: a test case for predicting lifestyles and emergence of pathogens.</title>
        <authorList>
            <person name="Haridas S."/>
            <person name="Albert R."/>
            <person name="Binder M."/>
            <person name="Bloem J."/>
            <person name="Labutti K."/>
            <person name="Salamov A."/>
            <person name="Andreopoulos B."/>
            <person name="Baker S."/>
            <person name="Barry K."/>
            <person name="Bills G."/>
            <person name="Bluhm B."/>
            <person name="Cannon C."/>
            <person name="Castanera R."/>
            <person name="Culley D."/>
            <person name="Daum C."/>
            <person name="Ezra D."/>
            <person name="Gonzalez J."/>
            <person name="Henrissat B."/>
            <person name="Kuo A."/>
            <person name="Liang C."/>
            <person name="Lipzen A."/>
            <person name="Lutzoni F."/>
            <person name="Magnuson J."/>
            <person name="Mondo S."/>
            <person name="Nolan M."/>
            <person name="Ohm R."/>
            <person name="Pangilinan J."/>
            <person name="Park H.-J."/>
            <person name="Ramirez L."/>
            <person name="Alfaro M."/>
            <person name="Sun H."/>
            <person name="Tritt A."/>
            <person name="Yoshinaga Y."/>
            <person name="Zwiers L.-H."/>
            <person name="Turgeon B."/>
            <person name="Goodwin S."/>
            <person name="Spatafora J."/>
            <person name="Crous P."/>
            <person name="Grigoriev I."/>
        </authorList>
    </citation>
    <scope>NUCLEOTIDE SEQUENCE</scope>
    <source>
        <strain evidence="2">CBS 113818</strain>
    </source>
</reference>
<proteinExistence type="predicted"/>
<dbReference type="PANTHER" id="PTHR10622">
    <property type="entry name" value="HET DOMAIN-CONTAINING PROTEIN"/>
    <property type="match status" value="1"/>
</dbReference>
<organism evidence="2 3">
    <name type="scientific">Ophiobolus disseminans</name>
    <dbReference type="NCBI Taxonomy" id="1469910"/>
    <lineage>
        <taxon>Eukaryota</taxon>
        <taxon>Fungi</taxon>
        <taxon>Dikarya</taxon>
        <taxon>Ascomycota</taxon>
        <taxon>Pezizomycotina</taxon>
        <taxon>Dothideomycetes</taxon>
        <taxon>Pleosporomycetidae</taxon>
        <taxon>Pleosporales</taxon>
        <taxon>Pleosporineae</taxon>
        <taxon>Phaeosphaeriaceae</taxon>
        <taxon>Ophiobolus</taxon>
    </lineage>
</organism>
<keyword evidence="3" id="KW-1185">Reference proteome</keyword>
<dbReference type="AlphaFoldDB" id="A0A6A6ZQY5"/>
<feature type="non-terminal residue" evidence="2">
    <location>
        <position position="247"/>
    </location>
</feature>
<dbReference type="EMBL" id="MU006232">
    <property type="protein sequence ID" value="KAF2823216.1"/>
    <property type="molecule type" value="Genomic_DNA"/>
</dbReference>
<dbReference type="InterPro" id="IPR010730">
    <property type="entry name" value="HET"/>
</dbReference>
<sequence length="247" mass="29036">MYLLRLQNDGPFNLKEFIDGDIPHYAILSHTWDRSSDEVTFQDVHSDAGDWKAKKGYKKLIFLEQQARKDGLDYFWIDTCCINKESSAEHSEAINSMFRWYQRAQKCYVYLSDVYALSLENELDGMGPWKRAFQRSRWFTRIWTLQELLAPNTVEFFSADRVSLGLREILHKEINEITGIPTEALTGHRRPMFKFTVGQRVRWARNRKAKREEDVAYALLGIFDVNMPLIYGEGKRKALARLDRVIQ</sequence>
<feature type="domain" description="Heterokaryon incompatibility" evidence="1">
    <location>
        <begin position="25"/>
        <end position="113"/>
    </location>
</feature>
<dbReference type="Proteomes" id="UP000799424">
    <property type="component" value="Unassembled WGS sequence"/>
</dbReference>
<dbReference type="Pfam" id="PF06985">
    <property type="entry name" value="HET"/>
    <property type="match status" value="1"/>
</dbReference>
<dbReference type="PANTHER" id="PTHR10622:SF11">
    <property type="entry name" value="HET-DOMAIN-CONTAINING PROTEIN"/>
    <property type="match status" value="1"/>
</dbReference>
<gene>
    <name evidence="2" type="ORF">CC86DRAFT_251702</name>
</gene>
<accession>A0A6A6ZQY5</accession>
<name>A0A6A6ZQY5_9PLEO</name>
<evidence type="ECO:0000313" key="3">
    <source>
        <dbReference type="Proteomes" id="UP000799424"/>
    </source>
</evidence>